<evidence type="ECO:0000313" key="2">
    <source>
        <dbReference type="Proteomes" id="UP000838756"/>
    </source>
</evidence>
<keyword evidence="2" id="KW-1185">Reference proteome</keyword>
<protein>
    <submittedName>
        <fullName evidence="1">Jg11581 protein</fullName>
    </submittedName>
</protein>
<dbReference type="EMBL" id="CAKXAJ010025573">
    <property type="protein sequence ID" value="CAH2241131.1"/>
    <property type="molecule type" value="Genomic_DNA"/>
</dbReference>
<dbReference type="Proteomes" id="UP000838756">
    <property type="component" value="Unassembled WGS sequence"/>
</dbReference>
<evidence type="ECO:0000313" key="1">
    <source>
        <dbReference type="EMBL" id="CAH2241131.1"/>
    </source>
</evidence>
<dbReference type="AlphaFoldDB" id="A0A8S4RRW3"/>
<organism evidence="1 2">
    <name type="scientific">Pararge aegeria aegeria</name>
    <dbReference type="NCBI Taxonomy" id="348720"/>
    <lineage>
        <taxon>Eukaryota</taxon>
        <taxon>Metazoa</taxon>
        <taxon>Ecdysozoa</taxon>
        <taxon>Arthropoda</taxon>
        <taxon>Hexapoda</taxon>
        <taxon>Insecta</taxon>
        <taxon>Pterygota</taxon>
        <taxon>Neoptera</taxon>
        <taxon>Endopterygota</taxon>
        <taxon>Lepidoptera</taxon>
        <taxon>Glossata</taxon>
        <taxon>Ditrysia</taxon>
        <taxon>Papilionoidea</taxon>
        <taxon>Nymphalidae</taxon>
        <taxon>Satyrinae</taxon>
        <taxon>Satyrini</taxon>
        <taxon>Parargina</taxon>
        <taxon>Pararge</taxon>
    </lineage>
</organism>
<proteinExistence type="predicted"/>
<accession>A0A8S4RRW3</accession>
<name>A0A8S4RRW3_9NEOP</name>
<comment type="caution">
    <text evidence="1">The sequence shown here is derived from an EMBL/GenBank/DDBJ whole genome shotgun (WGS) entry which is preliminary data.</text>
</comment>
<reference evidence="1" key="1">
    <citation type="submission" date="2022-03" db="EMBL/GenBank/DDBJ databases">
        <authorList>
            <person name="Lindestad O."/>
        </authorList>
    </citation>
    <scope>NUCLEOTIDE SEQUENCE</scope>
</reference>
<gene>
    <name evidence="1" type="primary">jg11581</name>
    <name evidence="1" type="ORF">PAEG_LOCUS17586</name>
</gene>
<sequence length="88" mass="10116">MADYGFYPVGRYVYDDDDEISLAAAVKEIQRETCVLENTHWCLNPHFATLRCVNSTNPHRASMVDYDLNSFSLWEETRALQWAGNGLI</sequence>